<sequence length="437" mass="50327">MLEVDWREYLTKERRRVCYFTGDSTLPRNEGGYVTSLVIVPYQETKEAVICLQRSDRRLWALRNPVAVFYNDKLIGSDVELLKILQRKYYFSTPEMDSFFEHRITTDYKNYITKLGLYSDLLPDTCQRFKDLCTGDKEGSYTKSYKHTQIHRVCKLGWIQGGAAPEGLEEEEMFADESFCVSHNRRGVLSLANKGKNTNGTSFFITLKASPWMDHHYVAFGQLVEGADILDAIENTETYYEQPLRCITVTDCGTFTTYKLPSKRESGDGKKTMTSEHELPEDMRDVVDPRDVSSHELIEERYVQGLYSLDIPSDFEFTSFDETFPDVLEEVPLDSEEEKQMVTLRPLKATFQDIMELNGTDHEEKYSEMFLRQRLTNNIEDSKVHTGADETQTIQEPAEMTKSSGEVTKELSGIADVIAEIIMKILDDIEKKNLAQF</sequence>
<dbReference type="PROSITE" id="PS50072">
    <property type="entry name" value="CSA_PPIASE_2"/>
    <property type="match status" value="1"/>
</dbReference>
<reference evidence="2" key="1">
    <citation type="submission" date="2020-11" db="EMBL/GenBank/DDBJ databases">
        <authorList>
            <person name="Tran Van P."/>
        </authorList>
    </citation>
    <scope>NUCLEOTIDE SEQUENCE</scope>
</reference>
<protein>
    <recommendedName>
        <fullName evidence="1">PPIase cyclophilin-type domain-containing protein</fullName>
    </recommendedName>
</protein>
<dbReference type="PANTHER" id="PTHR11071">
    <property type="entry name" value="PEPTIDYL-PROLYL CIS-TRANS ISOMERASE"/>
    <property type="match status" value="1"/>
</dbReference>
<accession>A0A7R9I351</accession>
<evidence type="ECO:0000313" key="2">
    <source>
        <dbReference type="EMBL" id="CAD7445905.1"/>
    </source>
</evidence>
<dbReference type="InterPro" id="IPR029000">
    <property type="entry name" value="Cyclophilin-like_dom_sf"/>
</dbReference>
<proteinExistence type="predicted"/>
<dbReference type="AlphaFoldDB" id="A0A7R9I351"/>
<name>A0A7R9I351_9NEOP</name>
<dbReference type="GO" id="GO:0003755">
    <property type="term" value="F:peptidyl-prolyl cis-trans isomerase activity"/>
    <property type="evidence" value="ECO:0007669"/>
    <property type="project" value="InterPro"/>
</dbReference>
<organism evidence="2">
    <name type="scientific">Timema bartmani</name>
    <dbReference type="NCBI Taxonomy" id="61472"/>
    <lineage>
        <taxon>Eukaryota</taxon>
        <taxon>Metazoa</taxon>
        <taxon>Ecdysozoa</taxon>
        <taxon>Arthropoda</taxon>
        <taxon>Hexapoda</taxon>
        <taxon>Insecta</taxon>
        <taxon>Pterygota</taxon>
        <taxon>Neoptera</taxon>
        <taxon>Polyneoptera</taxon>
        <taxon>Phasmatodea</taxon>
        <taxon>Timematodea</taxon>
        <taxon>Timematoidea</taxon>
        <taxon>Timematidae</taxon>
        <taxon>Timema</taxon>
    </lineage>
</organism>
<dbReference type="PANTHER" id="PTHR11071:SF561">
    <property type="entry name" value="PEPTIDYL-PROLYL CIS-TRANS ISOMERASE D-RELATED"/>
    <property type="match status" value="1"/>
</dbReference>
<dbReference type="Pfam" id="PF00160">
    <property type="entry name" value="Pro_isomerase"/>
    <property type="match status" value="1"/>
</dbReference>
<dbReference type="GO" id="GO:0005737">
    <property type="term" value="C:cytoplasm"/>
    <property type="evidence" value="ECO:0007669"/>
    <property type="project" value="TreeGrafter"/>
</dbReference>
<dbReference type="Gene3D" id="2.40.100.10">
    <property type="entry name" value="Cyclophilin-like"/>
    <property type="match status" value="1"/>
</dbReference>
<dbReference type="EMBL" id="OD567593">
    <property type="protein sequence ID" value="CAD7445905.1"/>
    <property type="molecule type" value="Genomic_DNA"/>
</dbReference>
<dbReference type="PRINTS" id="PR00153">
    <property type="entry name" value="CSAPPISMRASE"/>
</dbReference>
<dbReference type="SUPFAM" id="SSF50891">
    <property type="entry name" value="Cyclophilin-like"/>
    <property type="match status" value="1"/>
</dbReference>
<feature type="domain" description="PPIase cyclophilin-type" evidence="1">
    <location>
        <begin position="115"/>
        <end position="254"/>
    </location>
</feature>
<evidence type="ECO:0000259" key="1">
    <source>
        <dbReference type="PROSITE" id="PS50072"/>
    </source>
</evidence>
<gene>
    <name evidence="2" type="ORF">TBIB3V08_LOCUS8249</name>
</gene>
<dbReference type="InterPro" id="IPR002130">
    <property type="entry name" value="Cyclophilin-type_PPIase_dom"/>
</dbReference>